<evidence type="ECO:0000256" key="2">
    <source>
        <dbReference type="ARBA" id="ARBA00023239"/>
    </source>
</evidence>
<gene>
    <name evidence="3" type="ORF">FB45DRAFT_1063304</name>
</gene>
<comment type="caution">
    <text evidence="3">The sequence shown here is derived from an EMBL/GenBank/DDBJ whole genome shotgun (WGS) entry which is preliminary data.</text>
</comment>
<dbReference type="GO" id="GO:0016838">
    <property type="term" value="F:carbon-oxygen lyase activity, acting on phosphates"/>
    <property type="evidence" value="ECO:0007669"/>
    <property type="project" value="InterPro"/>
</dbReference>
<dbReference type="InterPro" id="IPR024652">
    <property type="entry name" value="Trichodiene_synth"/>
</dbReference>
<accession>A0AAD7BER0</accession>
<proteinExistence type="inferred from homology"/>
<organism evidence="3 4">
    <name type="scientific">Roridomyces roridus</name>
    <dbReference type="NCBI Taxonomy" id="1738132"/>
    <lineage>
        <taxon>Eukaryota</taxon>
        <taxon>Fungi</taxon>
        <taxon>Dikarya</taxon>
        <taxon>Basidiomycota</taxon>
        <taxon>Agaricomycotina</taxon>
        <taxon>Agaricomycetes</taxon>
        <taxon>Agaricomycetidae</taxon>
        <taxon>Agaricales</taxon>
        <taxon>Marasmiineae</taxon>
        <taxon>Mycenaceae</taxon>
        <taxon>Roridomyces</taxon>
    </lineage>
</organism>
<dbReference type="InterPro" id="IPR008949">
    <property type="entry name" value="Isoprenoid_synthase_dom_sf"/>
</dbReference>
<sequence>MLSRGVRWHCWSDPGFGTMEDNHSQELRDIIESLLKALEYTSPHAMMREKSSTDALLAAVNLKVKLWAVDDAEIQLFDSLAKKSVLLVEFYYYHHPFEIKLAFSFYAWFFFYIDDVAPRSAIENYLHILLSGGSQSGPLGHLHGVIADLYMHWDPILANMMVTALMDLMSATVLEGREDIIHMKLQPTACTWPSFLRMKSAASPGLSCTLFPKVMHPDITTFIQALPDIEEYAYFLNDVLSFHKEALAGETTNYVFTRAKVEDKDPRSVLVEMTKQLTLLHHRIAATLCNSPAALASWVAFENGIIARHLKLDRYRLAKDFGFIW</sequence>
<reference evidence="3" key="1">
    <citation type="submission" date="2023-03" db="EMBL/GenBank/DDBJ databases">
        <title>Massive genome expansion in bonnet fungi (Mycena s.s.) driven by repeated elements and novel gene families across ecological guilds.</title>
        <authorList>
            <consortium name="Lawrence Berkeley National Laboratory"/>
            <person name="Harder C.B."/>
            <person name="Miyauchi S."/>
            <person name="Viragh M."/>
            <person name="Kuo A."/>
            <person name="Thoen E."/>
            <person name="Andreopoulos B."/>
            <person name="Lu D."/>
            <person name="Skrede I."/>
            <person name="Drula E."/>
            <person name="Henrissat B."/>
            <person name="Morin E."/>
            <person name="Kohler A."/>
            <person name="Barry K."/>
            <person name="LaButti K."/>
            <person name="Morin E."/>
            <person name="Salamov A."/>
            <person name="Lipzen A."/>
            <person name="Mereny Z."/>
            <person name="Hegedus B."/>
            <person name="Baldrian P."/>
            <person name="Stursova M."/>
            <person name="Weitz H."/>
            <person name="Taylor A."/>
            <person name="Grigoriev I.V."/>
            <person name="Nagy L.G."/>
            <person name="Martin F."/>
            <person name="Kauserud H."/>
        </authorList>
    </citation>
    <scope>NUCLEOTIDE SEQUENCE</scope>
    <source>
        <strain evidence="3">9284</strain>
    </source>
</reference>
<dbReference type="Proteomes" id="UP001221142">
    <property type="component" value="Unassembled WGS sequence"/>
</dbReference>
<comment type="similarity">
    <text evidence="1">Belongs to the trichodiene synthase family.</text>
</comment>
<evidence type="ECO:0000256" key="1">
    <source>
        <dbReference type="ARBA" id="ARBA00007946"/>
    </source>
</evidence>
<keyword evidence="4" id="KW-1185">Reference proteome</keyword>
<name>A0AAD7BER0_9AGAR</name>
<protein>
    <recommendedName>
        <fullName evidence="5">Trichodiene synthase</fullName>
    </recommendedName>
</protein>
<dbReference type="AlphaFoldDB" id="A0AAD7BER0"/>
<evidence type="ECO:0000313" key="4">
    <source>
        <dbReference type="Proteomes" id="UP001221142"/>
    </source>
</evidence>
<dbReference type="Pfam" id="PF06330">
    <property type="entry name" value="TRI5"/>
    <property type="match status" value="1"/>
</dbReference>
<dbReference type="EMBL" id="JARKIF010000019">
    <property type="protein sequence ID" value="KAJ7618735.1"/>
    <property type="molecule type" value="Genomic_DNA"/>
</dbReference>
<keyword evidence="2" id="KW-0456">Lyase</keyword>
<evidence type="ECO:0000313" key="3">
    <source>
        <dbReference type="EMBL" id="KAJ7618735.1"/>
    </source>
</evidence>
<dbReference type="SUPFAM" id="SSF48576">
    <property type="entry name" value="Terpenoid synthases"/>
    <property type="match status" value="1"/>
</dbReference>
<evidence type="ECO:0008006" key="5">
    <source>
        <dbReference type="Google" id="ProtNLM"/>
    </source>
</evidence>
<dbReference type="Gene3D" id="1.10.600.10">
    <property type="entry name" value="Farnesyl Diphosphate Synthase"/>
    <property type="match status" value="1"/>
</dbReference>